<comment type="caution">
    <text evidence="1">The sequence shown here is derived from an EMBL/GenBank/DDBJ whole genome shotgun (WGS) entry which is preliminary data.</text>
</comment>
<name>A0A5S5CH31_9BACL</name>
<evidence type="ECO:0008006" key="3">
    <source>
        <dbReference type="Google" id="ProtNLM"/>
    </source>
</evidence>
<evidence type="ECO:0000313" key="2">
    <source>
        <dbReference type="Proteomes" id="UP000323257"/>
    </source>
</evidence>
<dbReference type="Proteomes" id="UP000323257">
    <property type="component" value="Unassembled WGS sequence"/>
</dbReference>
<dbReference type="RefSeq" id="WP_148927136.1">
    <property type="nucleotide sequence ID" value="NZ_VNHS01000001.1"/>
</dbReference>
<reference evidence="1 2" key="1">
    <citation type="submission" date="2019-07" db="EMBL/GenBank/DDBJ databases">
        <title>Genomic Encyclopedia of Type Strains, Phase III (KMG-III): the genomes of soil and plant-associated and newly described type strains.</title>
        <authorList>
            <person name="Whitman W."/>
        </authorList>
    </citation>
    <scope>NUCLEOTIDE SEQUENCE [LARGE SCALE GENOMIC DNA]</scope>
    <source>
        <strain evidence="1 2">BL24</strain>
    </source>
</reference>
<dbReference type="OrthoDB" id="2456308at2"/>
<organism evidence="1 2">
    <name type="scientific">Paenibacillus methanolicus</name>
    <dbReference type="NCBI Taxonomy" id="582686"/>
    <lineage>
        <taxon>Bacteria</taxon>
        <taxon>Bacillati</taxon>
        <taxon>Bacillota</taxon>
        <taxon>Bacilli</taxon>
        <taxon>Bacillales</taxon>
        <taxon>Paenibacillaceae</taxon>
        <taxon>Paenibacillus</taxon>
    </lineage>
</organism>
<protein>
    <recommendedName>
        <fullName evidence="3">YolD-like protein</fullName>
    </recommendedName>
</protein>
<keyword evidence="2" id="KW-1185">Reference proteome</keyword>
<evidence type="ECO:0000313" key="1">
    <source>
        <dbReference type="EMBL" id="TYP79022.1"/>
    </source>
</evidence>
<dbReference type="AlphaFoldDB" id="A0A5S5CH31"/>
<proteinExistence type="predicted"/>
<dbReference type="EMBL" id="VNHS01000001">
    <property type="protein sequence ID" value="TYP79022.1"/>
    <property type="molecule type" value="Genomic_DNA"/>
</dbReference>
<gene>
    <name evidence="1" type="ORF">BCM02_101137</name>
</gene>
<accession>A0A5S5CH31</accession>
<sequence>MDPKHENDRQPEPYTYEELLKDLDIGHELHFIYQGIEYSITHTPNGTINGKRLFEIWEDVEVTIIF</sequence>